<dbReference type="Proteomes" id="UP000315759">
    <property type="component" value="Unassembled WGS sequence"/>
</dbReference>
<reference evidence="3 4" key="1">
    <citation type="submission" date="2018-10" db="EMBL/GenBank/DDBJ databases">
        <title>Draft genome of Mycobacterium hodleri strain B.</title>
        <authorList>
            <person name="Amande T.J."/>
            <person name="Mcgenity T.J."/>
        </authorList>
    </citation>
    <scope>NUCLEOTIDE SEQUENCE [LARGE SCALE GENOMIC DNA]</scope>
    <source>
        <strain evidence="3 4">B</strain>
    </source>
</reference>
<dbReference type="Pfam" id="PF20554">
    <property type="entry name" value="DUF6766"/>
    <property type="match status" value="1"/>
</dbReference>
<evidence type="ECO:0000313" key="3">
    <source>
        <dbReference type="EMBL" id="TQR82390.1"/>
    </source>
</evidence>
<dbReference type="AlphaFoldDB" id="A0A544VQY3"/>
<evidence type="ECO:0000256" key="2">
    <source>
        <dbReference type="SAM" id="Phobius"/>
    </source>
</evidence>
<dbReference type="EMBL" id="VIFX01000077">
    <property type="protein sequence ID" value="TQR82390.1"/>
    <property type="molecule type" value="Genomic_DNA"/>
</dbReference>
<feature type="region of interest" description="Disordered" evidence="1">
    <location>
        <begin position="134"/>
        <end position="156"/>
    </location>
</feature>
<evidence type="ECO:0000256" key="1">
    <source>
        <dbReference type="SAM" id="MobiDB-lite"/>
    </source>
</evidence>
<name>A0A544VQY3_9MYCO</name>
<protein>
    <recommendedName>
        <fullName evidence="5">Transmembrane protein</fullName>
    </recommendedName>
</protein>
<evidence type="ECO:0008006" key="5">
    <source>
        <dbReference type="Google" id="ProtNLM"/>
    </source>
</evidence>
<dbReference type="InterPro" id="IPR046657">
    <property type="entry name" value="DUF6766"/>
</dbReference>
<feature type="transmembrane region" description="Helical" evidence="2">
    <location>
        <begin position="229"/>
        <end position="246"/>
    </location>
</feature>
<evidence type="ECO:0000313" key="4">
    <source>
        <dbReference type="Proteomes" id="UP000315759"/>
    </source>
</evidence>
<accession>A0A544VQY3</accession>
<keyword evidence="2" id="KW-0812">Transmembrane</keyword>
<keyword evidence="2" id="KW-1133">Transmembrane helix</keyword>
<sequence>MSSATTSPLLVPRSAGRGAGRWHYPFRTQIRGVEGGLVQRRDSNRRSSWLRDNGLLLACLALFGVFFIGMIVAGTATYNQEQQEHGSSEQVSVLGYLTTGDFVEATFENWESEFLQMGMYVVLTAFLYQKGSSESKPVDGDAPQDENPRDATTTTLTPWPVRRGGWMLALYENSLATAFFVLFFASLALHALGGSRAFNDEQAQHGHAAISVWRYVTTSQFWFESMQNWQSEFIAVAAIVALSIFLRQRGSAESKPVAAPHRETSA</sequence>
<proteinExistence type="predicted"/>
<gene>
    <name evidence="3" type="ORF">D8S82_32400</name>
</gene>
<feature type="transmembrane region" description="Helical" evidence="2">
    <location>
        <begin position="170"/>
        <end position="192"/>
    </location>
</feature>
<keyword evidence="2" id="KW-0472">Membrane</keyword>
<feature type="transmembrane region" description="Helical" evidence="2">
    <location>
        <begin position="55"/>
        <end position="78"/>
    </location>
</feature>
<comment type="caution">
    <text evidence="3">The sequence shown here is derived from an EMBL/GenBank/DDBJ whole genome shotgun (WGS) entry which is preliminary data.</text>
</comment>
<keyword evidence="4" id="KW-1185">Reference proteome</keyword>
<organism evidence="3 4">
    <name type="scientific">Mycolicibacterium hodleri</name>
    <dbReference type="NCBI Taxonomy" id="49897"/>
    <lineage>
        <taxon>Bacteria</taxon>
        <taxon>Bacillati</taxon>
        <taxon>Actinomycetota</taxon>
        <taxon>Actinomycetes</taxon>
        <taxon>Mycobacteriales</taxon>
        <taxon>Mycobacteriaceae</taxon>
        <taxon>Mycolicibacterium</taxon>
    </lineage>
</organism>